<keyword evidence="5" id="KW-1185">Reference proteome</keyword>
<feature type="chain" id="PRO_5033024620" description="CARDB domain-containing protein" evidence="2">
    <location>
        <begin position="22"/>
        <end position="535"/>
    </location>
</feature>
<name>A0A840S053_9BURK</name>
<sequence length="535" mass="56006">MTTNRCAWLALAMGFTAPAWAALGVDYAQLNMGAPPVLTVQGDAKGWSQASPAVLRFGAQARGKCAWGYRSTFVSVTLDSNGQYNGGRLASVILKDEPKSKDMTWSSDWRPVELNWSPSAKMRDLAVQACQSHLNQRVQAGQSAAAVLAQGHQTSLTVAQLGLHFSCDDYGITGGKEEVWRDAPVAVQCAPVNLPPPQPAVPVPGPAQFKPALQLTLVKLSANPENYQGPCPKDIPFTGRISSNGAGGELSYRFLRDGVPQSAFQPLQLAVGQGSAEVQYTLTAQPQQQAAPAQPQGIQAQNAVVQPLGVKKVPRIVLEVKSGGQQLSDEANYSFSCTAPPPRQEVPAAPAAKPDLSHGAGIQLGNQQVAWGGQVQLDAAQASGVSPHGCTFRIAYEVQNAGAAPAVGFSSRLFDPQAVLHHQDGMQLAAAASTKVSGSITLAPGDYMLRAFVDALSQVDEAQEGNNVQRVAVKVLPNCGGARPPQGQMPSQSPAWPQANPQPGMPGMPGMPPRPGAPASQPGQPQPKPRPGGPV</sequence>
<evidence type="ECO:0000313" key="5">
    <source>
        <dbReference type="Proteomes" id="UP000554837"/>
    </source>
</evidence>
<accession>A0A840S053</accession>
<evidence type="ECO:0000259" key="3">
    <source>
        <dbReference type="Pfam" id="PF07705"/>
    </source>
</evidence>
<protein>
    <recommendedName>
        <fullName evidence="3">CARDB domain-containing protein</fullName>
    </recommendedName>
</protein>
<dbReference type="AlphaFoldDB" id="A0A840S053"/>
<evidence type="ECO:0000256" key="2">
    <source>
        <dbReference type="SAM" id="SignalP"/>
    </source>
</evidence>
<dbReference type="InterPro" id="IPR013783">
    <property type="entry name" value="Ig-like_fold"/>
</dbReference>
<dbReference type="Pfam" id="PF07705">
    <property type="entry name" value="CARDB"/>
    <property type="match status" value="1"/>
</dbReference>
<feature type="signal peptide" evidence="2">
    <location>
        <begin position="1"/>
        <end position="21"/>
    </location>
</feature>
<organism evidence="4 5">
    <name type="scientific">Inhella inkyongensis</name>
    <dbReference type="NCBI Taxonomy" id="392593"/>
    <lineage>
        <taxon>Bacteria</taxon>
        <taxon>Pseudomonadati</taxon>
        <taxon>Pseudomonadota</taxon>
        <taxon>Betaproteobacteria</taxon>
        <taxon>Burkholderiales</taxon>
        <taxon>Sphaerotilaceae</taxon>
        <taxon>Inhella</taxon>
    </lineage>
</organism>
<comment type="caution">
    <text evidence="4">The sequence shown here is derived from an EMBL/GenBank/DDBJ whole genome shotgun (WGS) entry which is preliminary data.</text>
</comment>
<evidence type="ECO:0000313" key="4">
    <source>
        <dbReference type="EMBL" id="MBB5203625.1"/>
    </source>
</evidence>
<gene>
    <name evidence="4" type="ORF">HNQ51_000918</name>
</gene>
<evidence type="ECO:0000256" key="1">
    <source>
        <dbReference type="SAM" id="MobiDB-lite"/>
    </source>
</evidence>
<feature type="region of interest" description="Disordered" evidence="1">
    <location>
        <begin position="479"/>
        <end position="535"/>
    </location>
</feature>
<keyword evidence="2" id="KW-0732">Signal</keyword>
<proteinExistence type="predicted"/>
<dbReference type="EMBL" id="JACHHO010000001">
    <property type="protein sequence ID" value="MBB5203625.1"/>
    <property type="molecule type" value="Genomic_DNA"/>
</dbReference>
<dbReference type="InterPro" id="IPR011635">
    <property type="entry name" value="CARDB"/>
</dbReference>
<feature type="domain" description="CARDB" evidence="3">
    <location>
        <begin position="391"/>
        <end position="469"/>
    </location>
</feature>
<feature type="compositionally biased region" description="Pro residues" evidence="1">
    <location>
        <begin position="503"/>
        <end position="516"/>
    </location>
</feature>
<dbReference type="Gene3D" id="2.60.40.10">
    <property type="entry name" value="Immunoglobulins"/>
    <property type="match status" value="1"/>
</dbReference>
<feature type="compositionally biased region" description="Pro residues" evidence="1">
    <location>
        <begin position="524"/>
        <end position="535"/>
    </location>
</feature>
<reference evidence="4 5" key="1">
    <citation type="submission" date="2020-08" db="EMBL/GenBank/DDBJ databases">
        <title>Genomic Encyclopedia of Type Strains, Phase IV (KMG-IV): sequencing the most valuable type-strain genomes for metagenomic binning, comparative biology and taxonomic classification.</title>
        <authorList>
            <person name="Goeker M."/>
        </authorList>
    </citation>
    <scope>NUCLEOTIDE SEQUENCE [LARGE SCALE GENOMIC DNA]</scope>
    <source>
        <strain evidence="4 5">DSM 23958</strain>
    </source>
</reference>
<dbReference type="Proteomes" id="UP000554837">
    <property type="component" value="Unassembled WGS sequence"/>
</dbReference>
<dbReference type="RefSeq" id="WP_138857334.1">
    <property type="nucleotide sequence ID" value="NZ_CP040709.1"/>
</dbReference>